<feature type="domain" description="PH" evidence="10">
    <location>
        <begin position="7"/>
        <end position="99"/>
    </location>
</feature>
<dbReference type="GO" id="GO:0016020">
    <property type="term" value="C:membrane"/>
    <property type="evidence" value="ECO:0007669"/>
    <property type="project" value="UniProtKB-SubCell"/>
</dbReference>
<name>A0A6P3F182_OCTDE</name>
<keyword evidence="11" id="KW-1185">Reference proteome</keyword>
<comment type="similarity">
    <text evidence="6">Belongs to the PHLDA2 family.</text>
</comment>
<organism evidence="11 12">
    <name type="scientific">Octodon degus</name>
    <name type="common">Degu</name>
    <name type="synonym">Sciurus degus</name>
    <dbReference type="NCBI Taxonomy" id="10160"/>
    <lineage>
        <taxon>Eukaryota</taxon>
        <taxon>Metazoa</taxon>
        <taxon>Chordata</taxon>
        <taxon>Craniata</taxon>
        <taxon>Vertebrata</taxon>
        <taxon>Euteleostomi</taxon>
        <taxon>Mammalia</taxon>
        <taxon>Eutheria</taxon>
        <taxon>Euarchontoglires</taxon>
        <taxon>Glires</taxon>
        <taxon>Rodentia</taxon>
        <taxon>Hystricomorpha</taxon>
        <taxon>Octodontidae</taxon>
        <taxon>Octodon</taxon>
    </lineage>
</organism>
<dbReference type="InterPro" id="IPR042832">
    <property type="entry name" value="PHLA1/2/3"/>
</dbReference>
<dbReference type="FunCoup" id="A0A6P3F182">
    <property type="interactions" value="291"/>
</dbReference>
<reference evidence="12" key="1">
    <citation type="submission" date="2025-08" db="UniProtKB">
        <authorList>
            <consortium name="RefSeq"/>
        </authorList>
    </citation>
    <scope>IDENTIFICATION</scope>
</reference>
<evidence type="ECO:0000256" key="7">
    <source>
        <dbReference type="ARBA" id="ARBA00040374"/>
    </source>
</evidence>
<evidence type="ECO:0000313" key="11">
    <source>
        <dbReference type="Proteomes" id="UP000515203"/>
    </source>
</evidence>
<dbReference type="SUPFAM" id="SSF50729">
    <property type="entry name" value="PH domain-like"/>
    <property type="match status" value="1"/>
</dbReference>
<protein>
    <recommendedName>
        <fullName evidence="7">Pleckstrin homology-like domain family A member 2</fullName>
    </recommendedName>
    <alternativeName>
        <fullName evidence="8">Imprinted in placenta and liver protein</fullName>
    </alternativeName>
</protein>
<evidence type="ECO:0000256" key="1">
    <source>
        <dbReference type="ARBA" id="ARBA00004170"/>
    </source>
</evidence>
<dbReference type="GeneID" id="101586054"/>
<keyword evidence="4" id="KW-0472">Membrane</keyword>
<dbReference type="RefSeq" id="XP_004627382.1">
    <property type="nucleotide sequence ID" value="XM_004627325.2"/>
</dbReference>
<dbReference type="CDD" id="cd00821">
    <property type="entry name" value="PH"/>
    <property type="match status" value="1"/>
</dbReference>
<dbReference type="PANTHER" id="PTHR15478">
    <property type="entry name" value="PLECKSTRIN HOMOLOGY-LIKE DOMAIN, PQ-RICH PROTEIN"/>
    <property type="match status" value="1"/>
</dbReference>
<evidence type="ECO:0000256" key="8">
    <source>
        <dbReference type="ARBA" id="ARBA00041856"/>
    </source>
</evidence>
<evidence type="ECO:0000256" key="9">
    <source>
        <dbReference type="SAM" id="MobiDB-lite"/>
    </source>
</evidence>
<dbReference type="GO" id="GO:1901981">
    <property type="term" value="F:phosphatidylinositol phosphate binding"/>
    <property type="evidence" value="ECO:0007669"/>
    <property type="project" value="InterPro"/>
</dbReference>
<gene>
    <name evidence="12" type="primary">Phlda2</name>
</gene>
<dbReference type="OrthoDB" id="9630709at2759"/>
<dbReference type="GO" id="GO:0001890">
    <property type="term" value="P:placenta development"/>
    <property type="evidence" value="ECO:0007669"/>
    <property type="project" value="TreeGrafter"/>
</dbReference>
<comment type="function">
    <text evidence="5">Plays a role in regulating placenta growth. May act via its PH domain that competes with other PH domain-containing proteins, thereby preventing their binding to membrane lipids.</text>
</comment>
<evidence type="ECO:0000256" key="6">
    <source>
        <dbReference type="ARBA" id="ARBA00038385"/>
    </source>
</evidence>
<feature type="region of interest" description="Disordered" evidence="9">
    <location>
        <begin position="112"/>
        <end position="136"/>
    </location>
</feature>
<dbReference type="CTD" id="7262"/>
<dbReference type="PANTHER" id="PTHR15478:SF8">
    <property type="entry name" value="PLECKSTRIN HOMOLOGY-LIKE DOMAIN FAMILY A MEMBER 2"/>
    <property type="match status" value="1"/>
</dbReference>
<evidence type="ECO:0000313" key="12">
    <source>
        <dbReference type="RefSeq" id="XP_004627382.1"/>
    </source>
</evidence>
<comment type="subcellular location">
    <subcellularLocation>
        <location evidence="2">Cytoplasm</location>
    </subcellularLocation>
    <subcellularLocation>
        <location evidence="1">Membrane</location>
        <topology evidence="1">Peripheral membrane protein</topology>
    </subcellularLocation>
</comment>
<dbReference type="Proteomes" id="UP000515203">
    <property type="component" value="Unplaced"/>
</dbReference>
<evidence type="ECO:0000256" key="5">
    <source>
        <dbReference type="ARBA" id="ARBA00037121"/>
    </source>
</evidence>
<dbReference type="InParanoid" id="A0A6P3F182"/>
<evidence type="ECO:0000259" key="10">
    <source>
        <dbReference type="SMART" id="SM00233"/>
    </source>
</evidence>
<evidence type="ECO:0000256" key="2">
    <source>
        <dbReference type="ARBA" id="ARBA00004496"/>
    </source>
</evidence>
<dbReference type="SMART" id="SM00233">
    <property type="entry name" value="PH"/>
    <property type="match status" value="1"/>
</dbReference>
<dbReference type="Gene3D" id="2.30.29.30">
    <property type="entry name" value="Pleckstrin-homology domain (PH domain)/Phosphotyrosine-binding domain (PTB)"/>
    <property type="match status" value="1"/>
</dbReference>
<dbReference type="InterPro" id="IPR001849">
    <property type="entry name" value="PH_domain"/>
</dbReference>
<dbReference type="GO" id="GO:0005737">
    <property type="term" value="C:cytoplasm"/>
    <property type="evidence" value="ECO:0007669"/>
    <property type="project" value="UniProtKB-SubCell"/>
</dbReference>
<dbReference type="GO" id="GO:0043065">
    <property type="term" value="P:positive regulation of apoptotic process"/>
    <property type="evidence" value="ECO:0007669"/>
    <property type="project" value="InterPro"/>
</dbReference>
<evidence type="ECO:0000256" key="4">
    <source>
        <dbReference type="ARBA" id="ARBA00023136"/>
    </source>
</evidence>
<sequence length="136" mass="15922">MKTPYEVIREGQLEKRSGNFLRLWKKKRGLLTRDRLRLFSSPGADPKELRFHSILRIDSVHHTSNYIYFTIVTDRRDFNFRCTGESSWNSAITMALIDFQNRRALAGFRGLGQYNDPPEQSDSDYEEPAPGTVRMY</sequence>
<accession>A0A6P3F182</accession>
<dbReference type="InterPro" id="IPR011993">
    <property type="entry name" value="PH-like_dom_sf"/>
</dbReference>
<proteinExistence type="inferred from homology"/>
<dbReference type="AlphaFoldDB" id="A0A6P3F182"/>
<keyword evidence="3" id="KW-0963">Cytoplasm</keyword>
<evidence type="ECO:0000256" key="3">
    <source>
        <dbReference type="ARBA" id="ARBA00022490"/>
    </source>
</evidence>